<dbReference type="RefSeq" id="WP_024446840.1">
    <property type="nucleotide sequence ID" value="NZ_LQPC01000030.1"/>
</dbReference>
<dbReference type="PANTHER" id="PTHR30055">
    <property type="entry name" value="HTH-TYPE TRANSCRIPTIONAL REGULATOR RUTR"/>
    <property type="match status" value="1"/>
</dbReference>
<keyword evidence="3" id="KW-0804">Transcription</keyword>
<evidence type="ECO:0000256" key="3">
    <source>
        <dbReference type="ARBA" id="ARBA00023163"/>
    </source>
</evidence>
<accession>A0A1X1WNE4</accession>
<feature type="DNA-binding region" description="H-T-H motif" evidence="4">
    <location>
        <begin position="29"/>
        <end position="48"/>
    </location>
</feature>
<name>A0A1X1WNE4_MYCIR</name>
<evidence type="ECO:0000259" key="5">
    <source>
        <dbReference type="PROSITE" id="PS50977"/>
    </source>
</evidence>
<dbReference type="Proteomes" id="UP000193622">
    <property type="component" value="Unassembled WGS sequence"/>
</dbReference>
<dbReference type="SUPFAM" id="SSF46689">
    <property type="entry name" value="Homeodomain-like"/>
    <property type="match status" value="1"/>
</dbReference>
<evidence type="ECO:0000313" key="7">
    <source>
        <dbReference type="Proteomes" id="UP000193622"/>
    </source>
</evidence>
<dbReference type="EMBL" id="LQPC01000030">
    <property type="protein sequence ID" value="ORV87992.1"/>
    <property type="molecule type" value="Genomic_DNA"/>
</dbReference>
<dbReference type="Gene3D" id="1.10.357.10">
    <property type="entry name" value="Tetracycline Repressor, domain 2"/>
    <property type="match status" value="1"/>
</dbReference>
<protein>
    <submittedName>
        <fullName evidence="6">TetR family transcriptional regulator</fullName>
    </submittedName>
</protein>
<evidence type="ECO:0000256" key="1">
    <source>
        <dbReference type="ARBA" id="ARBA00023015"/>
    </source>
</evidence>
<dbReference type="InterPro" id="IPR001647">
    <property type="entry name" value="HTH_TetR"/>
</dbReference>
<dbReference type="PANTHER" id="PTHR30055:SF234">
    <property type="entry name" value="HTH-TYPE TRANSCRIPTIONAL REGULATOR BETI"/>
    <property type="match status" value="1"/>
</dbReference>
<dbReference type="GO" id="GO:0003700">
    <property type="term" value="F:DNA-binding transcription factor activity"/>
    <property type="evidence" value="ECO:0007669"/>
    <property type="project" value="TreeGrafter"/>
</dbReference>
<proteinExistence type="predicted"/>
<gene>
    <name evidence="6" type="ORF">AWC12_15535</name>
</gene>
<evidence type="ECO:0000256" key="2">
    <source>
        <dbReference type="ARBA" id="ARBA00023125"/>
    </source>
</evidence>
<feature type="domain" description="HTH tetR-type" evidence="5">
    <location>
        <begin position="6"/>
        <end position="66"/>
    </location>
</feature>
<dbReference type="Pfam" id="PF00440">
    <property type="entry name" value="TetR_N"/>
    <property type="match status" value="1"/>
</dbReference>
<reference evidence="6 7" key="1">
    <citation type="submission" date="2016-01" db="EMBL/GenBank/DDBJ databases">
        <title>The new phylogeny of the genus Mycobacterium.</title>
        <authorList>
            <person name="Tarcisio F."/>
            <person name="Conor M."/>
            <person name="Antonella G."/>
            <person name="Elisabetta G."/>
            <person name="Giulia F.S."/>
            <person name="Sara T."/>
            <person name="Anna F."/>
            <person name="Clotilde B."/>
            <person name="Roberto B."/>
            <person name="Veronica D.S."/>
            <person name="Fabio R."/>
            <person name="Monica P."/>
            <person name="Olivier J."/>
            <person name="Enrico T."/>
            <person name="Nicola S."/>
        </authorList>
    </citation>
    <scope>NUCLEOTIDE SEQUENCE [LARGE SCALE GENOMIC DNA]</scope>
    <source>
        <strain evidence="6 7">DSM 45541</strain>
    </source>
</reference>
<evidence type="ECO:0000313" key="6">
    <source>
        <dbReference type="EMBL" id="ORV87992.1"/>
    </source>
</evidence>
<dbReference type="InterPro" id="IPR009057">
    <property type="entry name" value="Homeodomain-like_sf"/>
</dbReference>
<keyword evidence="2 4" id="KW-0238">DNA-binding</keyword>
<dbReference type="InterPro" id="IPR050109">
    <property type="entry name" value="HTH-type_TetR-like_transc_reg"/>
</dbReference>
<comment type="caution">
    <text evidence="6">The sequence shown here is derived from an EMBL/GenBank/DDBJ whole genome shotgun (WGS) entry which is preliminary data.</text>
</comment>
<evidence type="ECO:0000256" key="4">
    <source>
        <dbReference type="PROSITE-ProRule" id="PRU00335"/>
    </source>
</evidence>
<dbReference type="AlphaFoldDB" id="A0A1X1WNE4"/>
<sequence>MPPPVRTPREAWIDAGLAVLAQDGPDAVRVEVLAKRLEVTRGGFYRQFGSRGELVDAMLDTWERRSIDDVRRRVETEGGDAQSKVRKAGMLTFSPELLPLDLAVRDWARRDDVVAARLRRVDNRRMDYLRELIATMSGNETDVEARALLAFSLVIGDHLIAADHPRSTRRRVVEDAARLLLGS</sequence>
<keyword evidence="1" id="KW-0805">Transcription regulation</keyword>
<dbReference type="GO" id="GO:0000976">
    <property type="term" value="F:transcription cis-regulatory region binding"/>
    <property type="evidence" value="ECO:0007669"/>
    <property type="project" value="TreeGrafter"/>
</dbReference>
<dbReference type="PROSITE" id="PS50977">
    <property type="entry name" value="HTH_TETR_2"/>
    <property type="match status" value="1"/>
</dbReference>
<organism evidence="6 7">
    <name type="scientific">Mycolicibacterium iranicum</name>
    <name type="common">Mycobacterium iranicum</name>
    <dbReference type="NCBI Taxonomy" id="912594"/>
    <lineage>
        <taxon>Bacteria</taxon>
        <taxon>Bacillati</taxon>
        <taxon>Actinomycetota</taxon>
        <taxon>Actinomycetes</taxon>
        <taxon>Mycobacteriales</taxon>
        <taxon>Mycobacteriaceae</taxon>
        <taxon>Mycolicibacterium</taxon>
    </lineage>
</organism>